<sequence length="181" mass="20383">MNQKLRGRLLLLGLVFTFAMPALIAKLVLSNHWYQEGVTNKGTLLEPSVSYQSLGVNNPLDKKSWQLAYLVPDNCDDFCVQQLYLLGQSHLALGKYQTRVTPVILLSEKSDTTIIKDYEFQVITINESFNEQVKASEYVIVDPLGQLVMRYPKVDAEQALVPQSKGLLADLRKLLKLSRVG</sequence>
<evidence type="ECO:0008006" key="3">
    <source>
        <dbReference type="Google" id="ProtNLM"/>
    </source>
</evidence>
<dbReference type="AlphaFoldDB" id="A0A9X3CB32"/>
<dbReference type="RefSeq" id="WP_265686172.1">
    <property type="nucleotide sequence ID" value="NZ_JAKRRX010000003.1"/>
</dbReference>
<evidence type="ECO:0000313" key="1">
    <source>
        <dbReference type="EMBL" id="MCW8332392.1"/>
    </source>
</evidence>
<organism evidence="1 2">
    <name type="scientific">Vibrio paucivorans</name>
    <dbReference type="NCBI Taxonomy" id="2829489"/>
    <lineage>
        <taxon>Bacteria</taxon>
        <taxon>Pseudomonadati</taxon>
        <taxon>Pseudomonadota</taxon>
        <taxon>Gammaproteobacteria</taxon>
        <taxon>Vibrionales</taxon>
        <taxon>Vibrionaceae</taxon>
        <taxon>Vibrio</taxon>
    </lineage>
</organism>
<dbReference type="EMBL" id="JAKRRX010000003">
    <property type="protein sequence ID" value="MCW8332392.1"/>
    <property type="molecule type" value="Genomic_DNA"/>
</dbReference>
<protein>
    <recommendedName>
        <fullName evidence="3">Cytochrome oxidase biogenesis cluster protein</fullName>
    </recommendedName>
</protein>
<accession>A0A9X3CB32</accession>
<proteinExistence type="predicted"/>
<keyword evidence="2" id="KW-1185">Reference proteome</keyword>
<gene>
    <name evidence="1" type="ORF">MD483_00900</name>
</gene>
<comment type="caution">
    <text evidence="1">The sequence shown here is derived from an EMBL/GenBank/DDBJ whole genome shotgun (WGS) entry which is preliminary data.</text>
</comment>
<reference evidence="1" key="1">
    <citation type="submission" date="2022-02" db="EMBL/GenBank/DDBJ databases">
        <title>Vibrio sp. nov., a new bacterium isolated from Bohai sea, China.</title>
        <authorList>
            <person name="Yuan Y."/>
        </authorList>
    </citation>
    <scope>NUCLEOTIDE SEQUENCE</scope>
    <source>
        <strain evidence="1">DBSS07</strain>
    </source>
</reference>
<name>A0A9X3CB32_9VIBR</name>
<dbReference type="Proteomes" id="UP001155586">
    <property type="component" value="Unassembled WGS sequence"/>
</dbReference>
<evidence type="ECO:0000313" key="2">
    <source>
        <dbReference type="Proteomes" id="UP001155586"/>
    </source>
</evidence>